<dbReference type="AlphaFoldDB" id="A0A6A7Z981"/>
<reference evidence="5 6" key="1">
    <citation type="submission" date="2019-10" db="EMBL/GenBank/DDBJ databases">
        <title>Evaluation of single-gene subtyping targets for Pseudomonas.</title>
        <authorList>
            <person name="Reichler S.J."/>
            <person name="Orsi R.H."/>
            <person name="Wiedmann M."/>
            <person name="Martin N.H."/>
            <person name="Murphy S.I."/>
        </authorList>
    </citation>
    <scope>NUCLEOTIDE SEQUENCE [LARGE SCALE GENOMIC DNA]</scope>
    <source>
        <strain evidence="4 6">FSL R10-1876</strain>
        <strain evidence="3 7">FSL R10-2107</strain>
        <strain evidence="2 5">FSL R10-2932</strain>
    </source>
</reference>
<dbReference type="Proteomes" id="UP000470186">
    <property type="component" value="Unassembled WGS sequence"/>
</dbReference>
<organism evidence="2 5">
    <name type="scientific">Pseudomonas helleri</name>
    <dbReference type="NCBI Taxonomy" id="1608996"/>
    <lineage>
        <taxon>Bacteria</taxon>
        <taxon>Pseudomonadati</taxon>
        <taxon>Pseudomonadota</taxon>
        <taxon>Gammaproteobacteria</taxon>
        <taxon>Pseudomonadales</taxon>
        <taxon>Pseudomonadaceae</taxon>
        <taxon>Pseudomonas</taxon>
    </lineage>
</organism>
<dbReference type="Proteomes" id="UP000447574">
    <property type="component" value="Unassembled WGS sequence"/>
</dbReference>
<dbReference type="RefSeq" id="WP_053225496.1">
    <property type="nucleotide sequence ID" value="NZ_CP181271.1"/>
</dbReference>
<comment type="caution">
    <text evidence="2">The sequence shown here is derived from an EMBL/GenBank/DDBJ whole genome shotgun (WGS) entry which is preliminary data.</text>
</comment>
<gene>
    <name evidence="4" type="ORF">GHO28_21300</name>
    <name evidence="3" type="ORF">GHO30_27090</name>
    <name evidence="2" type="ORF">GHO37_18065</name>
</gene>
<dbReference type="EMBL" id="WIVV01000131">
    <property type="protein sequence ID" value="MQU45024.1"/>
    <property type="molecule type" value="Genomic_DNA"/>
</dbReference>
<dbReference type="EMBL" id="WIWF01000077">
    <property type="protein sequence ID" value="MQT76196.1"/>
    <property type="molecule type" value="Genomic_DNA"/>
</dbReference>
<keyword evidence="1" id="KW-0812">Transmembrane</keyword>
<evidence type="ECO:0000313" key="4">
    <source>
        <dbReference type="EMBL" id="MQU45024.1"/>
    </source>
</evidence>
<evidence type="ECO:0000256" key="1">
    <source>
        <dbReference type="SAM" id="Phobius"/>
    </source>
</evidence>
<feature type="transmembrane region" description="Helical" evidence="1">
    <location>
        <begin position="37"/>
        <end position="58"/>
    </location>
</feature>
<keyword evidence="1" id="KW-1133">Transmembrane helix</keyword>
<protein>
    <recommendedName>
        <fullName evidence="8">Lipoprotein</fullName>
    </recommendedName>
</protein>
<sequence>MNIDWRRLLFFLGAAVISCWCGWYGQPLVHENNDARSMITDVFSILAGFLMTVLTLLIEPKPTAKIWREAASKKTTFVNRIIRYKWLFMLYLSVLGLVFAANLLDKSKDSAELVLWVERVYLTLATLAFIISLTLPNQLMQLQVGRYNEMIDEKKKPEVEKVSGN</sequence>
<accession>A0A6A7Z981</accession>
<evidence type="ECO:0000313" key="5">
    <source>
        <dbReference type="Proteomes" id="UP000447574"/>
    </source>
</evidence>
<evidence type="ECO:0000313" key="7">
    <source>
        <dbReference type="Proteomes" id="UP000470186"/>
    </source>
</evidence>
<keyword evidence="1" id="KW-0472">Membrane</keyword>
<feature type="transmembrane region" description="Helical" evidence="1">
    <location>
        <begin position="116"/>
        <end position="136"/>
    </location>
</feature>
<dbReference type="EMBL" id="WIVX01000243">
    <property type="protein sequence ID" value="MQU34984.1"/>
    <property type="molecule type" value="Genomic_DNA"/>
</dbReference>
<evidence type="ECO:0000313" key="6">
    <source>
        <dbReference type="Proteomes" id="UP000466863"/>
    </source>
</evidence>
<proteinExistence type="predicted"/>
<evidence type="ECO:0008006" key="8">
    <source>
        <dbReference type="Google" id="ProtNLM"/>
    </source>
</evidence>
<name>A0A6A7Z981_9PSED</name>
<dbReference type="PROSITE" id="PS51257">
    <property type="entry name" value="PROKAR_LIPOPROTEIN"/>
    <property type="match status" value="1"/>
</dbReference>
<dbReference type="Proteomes" id="UP000466863">
    <property type="component" value="Unassembled WGS sequence"/>
</dbReference>
<keyword evidence="7" id="KW-1185">Reference proteome</keyword>
<evidence type="ECO:0000313" key="2">
    <source>
        <dbReference type="EMBL" id="MQT76196.1"/>
    </source>
</evidence>
<feature type="transmembrane region" description="Helical" evidence="1">
    <location>
        <begin position="86"/>
        <end position="104"/>
    </location>
</feature>
<evidence type="ECO:0000313" key="3">
    <source>
        <dbReference type="EMBL" id="MQU34984.1"/>
    </source>
</evidence>